<sequence>MGPLATGPQPNIKHTNLEYLLHDRRAVWGESDHGTALGKTIKTAATGHDPASARLAFATTKILADDARTNFTVKDGKVAVGDKSPFGYLKDGHLGDAIARPHHYDELSGLRPAMAEVLVAHLDRLHDIVRLSKLDERPGSTGMTGEDLDYLLLDVTRNASAYETLLMGQVAHARLAVDRTIAGHGDLTNTVKGEGHMFGHLLEARHQSVGAEEARLAEDLDRMRKYVGYGIGLIPVGTDLIAQRSPVGGEVYSQASAEAANVLTNWFVRRLADKAEPTIFAPKTETEGVERLFNQMIASSLVTHGRLTGKDLAGKPFATEGHDPKLLPIGSLDGRALEGFLRWANDRLKIDNFSDDVETSVGNGQKTTAGHYRSVDGKTVTPSGRR</sequence>
<reference evidence="2 3" key="1">
    <citation type="submission" date="2019-03" db="EMBL/GenBank/DDBJ databases">
        <title>Draft genome sequences of novel Actinobacteria.</title>
        <authorList>
            <person name="Sahin N."/>
            <person name="Ay H."/>
            <person name="Saygin H."/>
        </authorList>
    </citation>
    <scope>NUCLEOTIDE SEQUENCE [LARGE SCALE GENOMIC DNA]</scope>
    <source>
        <strain evidence="2 3">H3C3</strain>
    </source>
</reference>
<feature type="region of interest" description="Disordered" evidence="1">
    <location>
        <begin position="356"/>
        <end position="386"/>
    </location>
</feature>
<dbReference type="EMBL" id="SMKU01000631">
    <property type="protein sequence ID" value="TDD60029.1"/>
    <property type="molecule type" value="Genomic_DNA"/>
</dbReference>
<dbReference type="Proteomes" id="UP000294513">
    <property type="component" value="Unassembled WGS sequence"/>
</dbReference>
<evidence type="ECO:0000256" key="1">
    <source>
        <dbReference type="SAM" id="MobiDB-lite"/>
    </source>
</evidence>
<dbReference type="OrthoDB" id="3491585at2"/>
<dbReference type="AlphaFoldDB" id="A0A4R4ZQ80"/>
<comment type="caution">
    <text evidence="2">The sequence shown here is derived from an EMBL/GenBank/DDBJ whole genome shotgun (WGS) entry which is preliminary data.</text>
</comment>
<gene>
    <name evidence="2" type="ORF">E1298_46305</name>
</gene>
<name>A0A4R4ZQ80_9ACTN</name>
<organism evidence="2 3">
    <name type="scientific">Actinomadura rubrisoli</name>
    <dbReference type="NCBI Taxonomy" id="2530368"/>
    <lineage>
        <taxon>Bacteria</taxon>
        <taxon>Bacillati</taxon>
        <taxon>Actinomycetota</taxon>
        <taxon>Actinomycetes</taxon>
        <taxon>Streptosporangiales</taxon>
        <taxon>Thermomonosporaceae</taxon>
        <taxon>Actinomadura</taxon>
    </lineage>
</organism>
<evidence type="ECO:0000313" key="2">
    <source>
        <dbReference type="EMBL" id="TDD60029.1"/>
    </source>
</evidence>
<evidence type="ECO:0000313" key="3">
    <source>
        <dbReference type="Proteomes" id="UP000294513"/>
    </source>
</evidence>
<protein>
    <submittedName>
        <fullName evidence="2">Uncharacterized protein</fullName>
    </submittedName>
</protein>
<accession>A0A4R4ZQ80</accession>
<keyword evidence="3" id="KW-1185">Reference proteome</keyword>
<proteinExistence type="predicted"/>